<dbReference type="InterPro" id="IPR058210">
    <property type="entry name" value="SACS/Nov_dom"/>
</dbReference>
<dbReference type="InterPro" id="IPR036890">
    <property type="entry name" value="HATPase_C_sf"/>
</dbReference>
<dbReference type="CDD" id="cd06257">
    <property type="entry name" value="DnaJ"/>
    <property type="match status" value="1"/>
</dbReference>
<gene>
    <name evidence="3" type="ORF">PODLI_1B015263</name>
</gene>
<protein>
    <recommendedName>
        <fullName evidence="2">HEPN domain-containing protein</fullName>
    </recommendedName>
</protein>
<evidence type="ECO:0000313" key="4">
    <source>
        <dbReference type="Proteomes" id="UP001178461"/>
    </source>
</evidence>
<dbReference type="EMBL" id="OX395138">
    <property type="protein sequence ID" value="CAI5790883.1"/>
    <property type="molecule type" value="Genomic_DNA"/>
</dbReference>
<evidence type="ECO:0000259" key="2">
    <source>
        <dbReference type="PROSITE" id="PS50910"/>
    </source>
</evidence>
<proteinExistence type="predicted"/>
<dbReference type="Pfam" id="PF05168">
    <property type="entry name" value="HEPN"/>
    <property type="match status" value="1"/>
</dbReference>
<reference evidence="3" key="1">
    <citation type="submission" date="2022-12" db="EMBL/GenBank/DDBJ databases">
        <authorList>
            <person name="Alioto T."/>
            <person name="Alioto T."/>
            <person name="Gomez Garrido J."/>
        </authorList>
    </citation>
    <scope>NUCLEOTIDE SEQUENCE</scope>
</reference>
<accession>A0AA35PME3</accession>
<dbReference type="Gene3D" id="1.20.120.330">
    <property type="entry name" value="Nucleotidyltransferases domain 2"/>
    <property type="match status" value="1"/>
</dbReference>
<dbReference type="InterPro" id="IPR001623">
    <property type="entry name" value="DnaJ_domain"/>
</dbReference>
<dbReference type="SUPFAM" id="SSF55874">
    <property type="entry name" value="ATPase domain of HSP90 chaperone/DNA topoisomerase II/histidine kinase"/>
    <property type="match status" value="3"/>
</dbReference>
<dbReference type="SUPFAM" id="SSF46565">
    <property type="entry name" value="Chaperone J-domain"/>
    <property type="match status" value="1"/>
</dbReference>
<dbReference type="InterPro" id="IPR036869">
    <property type="entry name" value="J_dom_sf"/>
</dbReference>
<evidence type="ECO:0000256" key="1">
    <source>
        <dbReference type="SAM" id="MobiDB-lite"/>
    </source>
</evidence>
<name>A0AA35PME3_9SAUR</name>
<feature type="region of interest" description="Disordered" evidence="1">
    <location>
        <begin position="4059"/>
        <end position="4078"/>
    </location>
</feature>
<dbReference type="Pfam" id="PF25794">
    <property type="entry name" value="SACS"/>
    <property type="match status" value="3"/>
</dbReference>
<dbReference type="Proteomes" id="UP001178461">
    <property type="component" value="Chromosome 13"/>
</dbReference>
<dbReference type="PANTHER" id="PTHR46919:SF2">
    <property type="entry name" value="SACSIN"/>
    <property type="match status" value="1"/>
</dbReference>
<dbReference type="InterPro" id="IPR007842">
    <property type="entry name" value="HEPN_dom"/>
</dbReference>
<feature type="domain" description="HEPN" evidence="2">
    <location>
        <begin position="4148"/>
        <end position="4264"/>
    </location>
</feature>
<dbReference type="PROSITE" id="PS50910">
    <property type="entry name" value="HEPN"/>
    <property type="match status" value="1"/>
</dbReference>
<dbReference type="PANTHER" id="PTHR46919">
    <property type="entry name" value="ZINC FINGER, C3HC4 TYPE (RING FINGER) FAMILY PROTEIN"/>
    <property type="match status" value="1"/>
</dbReference>
<evidence type="ECO:0000313" key="3">
    <source>
        <dbReference type="EMBL" id="CAI5790883.1"/>
    </source>
</evidence>
<organism evidence="3 4">
    <name type="scientific">Podarcis lilfordi</name>
    <name type="common">Lilford's wall lizard</name>
    <dbReference type="NCBI Taxonomy" id="74358"/>
    <lineage>
        <taxon>Eukaryota</taxon>
        <taxon>Metazoa</taxon>
        <taxon>Chordata</taxon>
        <taxon>Craniata</taxon>
        <taxon>Vertebrata</taxon>
        <taxon>Euteleostomi</taxon>
        <taxon>Lepidosauria</taxon>
        <taxon>Squamata</taxon>
        <taxon>Bifurcata</taxon>
        <taxon>Unidentata</taxon>
        <taxon>Episquamata</taxon>
        <taxon>Laterata</taxon>
        <taxon>Lacertibaenia</taxon>
        <taxon>Lacertidae</taxon>
        <taxon>Podarcis</taxon>
    </lineage>
</organism>
<sequence length="4275" mass="479177">MPHIICYDSEYQTQWVGCASLEENRGSHRRPGSCAGIFAPASSKRRGINMSQGQKKRKGFRQKSPPVLKYLQGILRKYPDGGQILKELIQNADDARAEEVILLYDARSFGTQSLFSEGLASTQGPALLAYNNGLFSEADWEGIQSPGISHKEDDPSTVGRFGLGFNSVYHITDFPSILSDECLGVLDPQQMALHDGGQLWELSEWEEASDQFQPFWAALKSLGQPCPTAECRFPGTLFRFPLRQSPSKISENLYSPERVQKLLLSFVNDAPISLLFLRNIKKLTLGLIESDGAIRELLKAEATTRPFNGLGMSQGVLEVAECSSGKANLVDDAMGTKLDMGVHIKTLALCGTGTGQASKCNWLVLSAEAKKDAFPELWDLAVKVSSKPVLSLAYCLQDKCMGRLSCVLPLPATEENTTGLPLHISAPFQLTDDRRHVQWSEEGSQARGADGRWNHLLMEEMLPVAYCQMVLLASTCPDNPYGAWPDPDQSQQLRYKPLVVQICQTLMDMKLLVRVGDGEPRLLHPCKAVILPEVVSGKPVEKALEKALILAGSPLAAAPLHVRRALVWGAKGRAAVQEATPKFVRETLRRTTSVWHGISLTEKQLLLEYLVGDGCYQELKNLPLLPTANGNFTCFGDSGEMVFLENHNFPRILLPGLAHRFLPKDLNPELLKHLQTIAEKGLFRNFVSMDQNVIEQNLRGSLPKDWVSSNPAPVSWCPKEYPKQPPLEWLSAFWSFLSRHAPSLAPFKGCPLIPLTPLQNSHSGIQLARLLPQPTLLFQSHEGRCLPDEVAGILERLGCTVVRSWQPEWCHRQLREYVLEPTPGSVLQVFAHLGVASVAGRVASLPTCQIKSLSAFFSTAASLSPKEAEVLTELPLFFKMPSLLPPTRSGLVPAQHHLALEKNLVPPVPSDLLTPEPVLLCHNEAERHLLLLIGQKLLGTPDLCLLCIKAMTKGAYASWAQEAKRLMLWVLHNGDSLFSQSRELQTLCRELPFLDCGSGRLGRPSDLYDPENRTLQDLLRPCRFPTGPFREPAALQTLRVLGLKSDLSAVCPADALMAAEEVGQLQEAADASAKSQALIRVCNETPLLSRFSLKELKRLRSLPWVPATNTSTLAAAGDFLAPELLRSERYAALVGLVMGLTNAFRPEAAKELGLENSPPPEKVMENLAALAQGCHPEEAFVLTTKLHSIYRHMQRHLRDFQKPPVGPVVWNGTGFSLAADVVLAYPDGLDLTALMSRVPLDFQGYSQLFAAWGVHKLPKEEEVCQAMQKLADQINARPQGGMHAELLLVIAVLDWLCAHGYHGEREMPVPVRIQGLSGFVLRPASSVLYCDMDRAHLAELDGDPPTLVHESVSSATANFHGVEMLSTRFSGLEVLEAQAWGPSEPITLRIRNILREYSQDADVFLELLQNAEDAGAQTCRFLVDLREHNGTTEGLLDPGMAACQGPALWAQNDAFFTETDFSNIIRLGAATKERQDDKIGRFGLGFCTVYHITDVPSLLSGHTMLIFDPNITHLRKHIRNSGQPGMRLTLNRKVAAGFPEQFRPFKGIFGCQPGDDYQGTLLRLPFRTEEEAEDSQICCDPFGPSRIKSLQIGFREMYKYLLIFLRKVQEVSLTHLPHGSSSPETTQPLATVSRKALVRMGTSTIVQLTATWKSSVVTSHYLLHSCSAQGEALQVFKQGKEKDVHFSPPVASVALPLRPATAAGKWVPDVDGFKGRAFCFLPLPIDTGLPLHLTAVFAVQSNRKGLWEATEKGKWNKALLRDSVLGAWLGALSLLRDMYEEGLLEDYEYHAFWPDVCSAKHPFSETVKAFYQALVNGVDGEQPVLFSDGQRWCPAQDACILNSDITCQEHLEPIAFRVFSLLLPEPKMAVSVPDWVKMNFRDCIQGDVLLPNTYNWARFLCELVLPNLAQLAVPDRDVLILRALDMNDAGVNKILTSWPCIPTVPNSLLRNIKELVHPRGCAAPLYAPEDGRFPTGTGFLEPERLLRLEHLGMAKDCVEMEELIARARTVAALWSHDPVKACQRARCILELLEDHLQESYSNTTQVTFRDIPFLPAVLPANQRKLCCPKEVYYHKLHPLVGLTEPVLDKTALGKGLKLSTELKEFLGLNRQPPISTVLTQLEEASRSSNALSRMELGNIAQICYAFLNEIVQMNPLSKVEVSQRARTFPFVFMDTGFVSVCSVAHCLFFDAAPYLFQLPQEYQKQKMLWECVGLPATFKVKDYATVLQTLAKEGAGQSLSKGHLDLVVRLITVGLAEALPEGQQLSPYEAQSVFFPDKHKVLRPLPKLLFDDTPWLPHEKGTLLCHAMIPREIAMRCGIQTTKGRVLSRQRIQGLSSWATDFGAKEEICTRLVNILREYSSSQDVLKELLQNADDAGANLVHFVWDQRQHPTDRVFSKEWNELQGPALCIYNDRTFQRCDIEGIQRLGSGGKGGRRDATGKYGLGFNTVYHLTDCPAFVTGDSALCVFDPMLHYLPDSDEISPGGMYNLAKEVKDTIRDVYNTFLPDVFNLEQGTVFRLPLRTPDGAASSRICQSSVSEQDMKKIVVALIEEADSLVMFLNHVRCVVFSIISERGGTPKEVLRVEAEGGEPERLEYQKRLQQAAAAGGMDDGEPMRVFYRMKVKSSISEVSSNWLVGRQIGLESDNTVQNMDLACGGVAACFDGRPPGRAFCTLPLLEETGLPIHINGNFAVDSARRGLRKDDGEGGANMSWNNLLLQCLIAPLYCHLLYELRRALNDTPLQFHSLTACEKWLESNYLQYFPFVTRDVPPAWQQLVTRVYELAYMEQLPLVPVYQKEINFKYRFKVGEVSVHWSAPRLGHPTNDPYFLQSEISEVLELTLQSLGMNFVPAFQHLQLVRDHFVKAGVDILTLDSPSLCCFLKNLPNFLLPCPLHLTPVKNSCYCSALLEFCLSKLLPDDKSCLEGLPLLVTQDNMLRCFTQQCPPYHSSVHNLFPHRQDCFFGCRIDGKARQLLVNMGFLKDFTLSNSVAFIKEMLSLDNRVSTDKGQEWLSELWAFFENQICMTANSDTMKNMFAELVSLFKGCAMLPVCCGCTKFLVPLESLNTIMPGQAGTVTEILHKLGFSKLDSSLLPPKLAARCILPCVLQIENPTVVLEQLAAHHDLCWDALQGWEFEALLRFLSSQLETLKNDHGSLSKLKSLPVFKTHQGKHVSLASYGNIYILESKIPKETKKFQELYEVDEKTVLLSDSSLNRHLSKSLNIGVMNDLQQFVQQLLPRLPHLPEARVLEAVRLLLLIKRHYPEEYQAEKKTVVTTFQSFAFIRDKQGVMRPVSYFYEEKMCFKELRMDSLFVPRKFYDSVWPENIRELKEFLLDVGLQQEISEEYFRVLATQIAKEALRAGKLKDGAHDLDKRRRALWSYLLSSETFSEAFLKTVSKIRFLLPKKISEDLCCLHSPYVQCNTPVAPQGSLLTVKADLVWTSAVILPSVEYAGENKETILKQLGVLRTLPAHLVLENLRNVCQAPCDTLKARKTREDVLNSAYRYLSEQQTLETGCLKGFPVVLVDGGEVAEAQNVVVSLKYPKDFRPYLYKLPPKLAAYMDVLEKLGVEDEASIHHYASVLARIHADTVRQAKLHANLTKTVLRATQFLFQLLDEAKDQMDFSELKELHLPCADGKLYPSNSLIFSFYKSGQEPQGLQCKFRFLIDLSICQLPHDKYEQQRLLHWLPEALRPKNLLDITEEQLEESSLKLCTYGEHCEFQNWLQELLMSCEFQHALVALLKWQGGTKVEEVECMFEGRFSPERLEVVCCEKVCTTMVHNSQSVEGTQCAKTVYAATMPDGKLQLYLAHQESRDARWAVEFSGNLATELNRLLGQRFSPWTLMVLEQILVCQRPKEIAEVLEKSRVPLQLPANLNAYILPPPGEDIPEEWYDSLDMSILHTFLPEDYVGYLDSSKPREHYLYAVVLEALGPRQSGTGQVHTYLVDLGGGQHAEVSAYDLYHFRRNNSASDLSKAVVLAEGSPGASSTARPLTSGNWYERPLSEIKKEVDACLAEIWSLSEDERRKALRRLYLCYHPDKNIGQEDSANEIFKYLKDKIKEVENNRTPSGSRGGPKSRGSYKRSSEFWGEWDQQAHQHQERRTEFTRQRWGGGGGGWGGHCNYNFWSFHQRGPKYSKDQSKLHCLEEARRWLRQAKCDLKAAASNAGQGSTEWLLYKTYRAVEKALTAVEYYQGGRFDRNLTLPMLASKVASYGQELEKLPDQIEELRHHGVDDKRTQYPSYHNSPTIPNEAFLKCKEKEVLLLAGDILSVVKKWIGLE</sequence>
<dbReference type="SUPFAM" id="SSF81593">
    <property type="entry name" value="Nucleotidyltransferase substrate binding subunit/domain"/>
    <property type="match status" value="1"/>
</dbReference>
<dbReference type="NCBIfam" id="NF047352">
    <property type="entry name" value="P_loop_sacsin"/>
    <property type="match status" value="3"/>
</dbReference>
<keyword evidence="4" id="KW-1185">Reference proteome</keyword>
<dbReference type="Gene3D" id="1.10.287.110">
    <property type="entry name" value="DnaJ domain"/>
    <property type="match status" value="1"/>
</dbReference>